<evidence type="ECO:0000259" key="1">
    <source>
        <dbReference type="SMART" id="SM00703"/>
    </source>
</evidence>
<sequence>MKQGLIMNQILNTYGLSDVNNSLCRDHVNEFKLGLRAMEPWALKMFDASSKLMPGILAGNLAELGAWQQCLDINEETSFGPIKGRHCMLFIYPNEKLVKIILDFKKKISEKHFQNLKENILYDAKLMWSVCVPHSCTSEDVLRHFNKSIFDATEGLNVTISFRGRFARIHQRRLYLRMFRTIDYLRCADQHIN</sequence>
<dbReference type="AlphaFoldDB" id="A0AAR5Q395"/>
<protein>
    <recommendedName>
        <fullName evidence="1">Nose resistant-to-fluoxetine protein N-terminal domain-containing protein</fullName>
    </recommendedName>
</protein>
<proteinExistence type="predicted"/>
<keyword evidence="3" id="KW-1185">Reference proteome</keyword>
<organism evidence="2 3">
    <name type="scientific">Dendroctonus ponderosae</name>
    <name type="common">Mountain pine beetle</name>
    <dbReference type="NCBI Taxonomy" id="77166"/>
    <lineage>
        <taxon>Eukaryota</taxon>
        <taxon>Metazoa</taxon>
        <taxon>Ecdysozoa</taxon>
        <taxon>Arthropoda</taxon>
        <taxon>Hexapoda</taxon>
        <taxon>Insecta</taxon>
        <taxon>Pterygota</taxon>
        <taxon>Neoptera</taxon>
        <taxon>Endopterygota</taxon>
        <taxon>Coleoptera</taxon>
        <taxon>Polyphaga</taxon>
        <taxon>Cucujiformia</taxon>
        <taxon>Curculionidae</taxon>
        <taxon>Scolytinae</taxon>
        <taxon>Dendroctonus</taxon>
    </lineage>
</organism>
<dbReference type="Proteomes" id="UP000019118">
    <property type="component" value="Unassembled WGS sequence"/>
</dbReference>
<reference evidence="2" key="2">
    <citation type="submission" date="2024-08" db="UniProtKB">
        <authorList>
            <consortium name="EnsemblMetazoa"/>
        </authorList>
    </citation>
    <scope>IDENTIFICATION</scope>
</reference>
<dbReference type="PANTHER" id="PTHR11161">
    <property type="entry name" value="O-ACYLTRANSFERASE"/>
    <property type="match status" value="1"/>
</dbReference>
<dbReference type="PANTHER" id="PTHR11161:SF0">
    <property type="entry name" value="O-ACYLTRANSFERASE LIKE PROTEIN"/>
    <property type="match status" value="1"/>
</dbReference>
<feature type="domain" description="Nose resistant-to-fluoxetine protein N-terminal" evidence="1">
    <location>
        <begin position="21"/>
        <end position="159"/>
    </location>
</feature>
<reference evidence="3" key="1">
    <citation type="journal article" date="2013" name="Genome Biol.">
        <title>Draft genome of the mountain pine beetle, Dendroctonus ponderosae Hopkins, a major forest pest.</title>
        <authorList>
            <person name="Keeling C.I."/>
            <person name="Yuen M.M."/>
            <person name="Liao N.Y."/>
            <person name="Docking T.R."/>
            <person name="Chan S.K."/>
            <person name="Taylor G.A."/>
            <person name="Palmquist D.L."/>
            <person name="Jackman S.D."/>
            <person name="Nguyen A."/>
            <person name="Li M."/>
            <person name="Henderson H."/>
            <person name="Janes J.K."/>
            <person name="Zhao Y."/>
            <person name="Pandoh P."/>
            <person name="Moore R."/>
            <person name="Sperling F.A."/>
            <person name="Huber D.P."/>
            <person name="Birol I."/>
            <person name="Jones S.J."/>
            <person name="Bohlmann J."/>
        </authorList>
    </citation>
    <scope>NUCLEOTIDE SEQUENCE</scope>
</reference>
<dbReference type="SMART" id="SM00703">
    <property type="entry name" value="NRF"/>
    <property type="match status" value="1"/>
</dbReference>
<name>A0AAR5Q395_DENPD</name>
<evidence type="ECO:0000313" key="3">
    <source>
        <dbReference type="Proteomes" id="UP000019118"/>
    </source>
</evidence>
<dbReference type="InterPro" id="IPR052728">
    <property type="entry name" value="O2_lipid_transport_reg"/>
</dbReference>
<dbReference type="Pfam" id="PF20146">
    <property type="entry name" value="NRF"/>
    <property type="match status" value="1"/>
</dbReference>
<dbReference type="InterPro" id="IPR006621">
    <property type="entry name" value="Nose-resist-to-fluoxetine_N"/>
</dbReference>
<evidence type="ECO:0000313" key="2">
    <source>
        <dbReference type="EnsemblMetazoa" id="XP_019767687.1"/>
    </source>
</evidence>
<dbReference type="EnsemblMetazoa" id="XM_019912128.1">
    <property type="protein sequence ID" value="XP_019767687.1"/>
    <property type="gene ID" value="LOC109542762"/>
</dbReference>
<accession>A0AAR5Q395</accession>